<dbReference type="InterPro" id="IPR038576">
    <property type="entry name" value="Methyltransf_Zn-bd_dom_put_sf"/>
</dbReference>
<dbReference type="PANTHER" id="PTHR43861">
    <property type="entry name" value="TRANS-ACONITATE 2-METHYLTRANSFERASE-RELATED"/>
    <property type="match status" value="1"/>
</dbReference>
<dbReference type="InterPro" id="IPR013630">
    <property type="entry name" value="Methyltransf_Zn-bd_dom_put"/>
</dbReference>
<keyword evidence="3" id="KW-0489">Methyltransferase</keyword>
<dbReference type="Pfam" id="PF13489">
    <property type="entry name" value="Methyltransf_23"/>
    <property type="match status" value="1"/>
</dbReference>
<keyword evidence="4" id="KW-1185">Reference proteome</keyword>
<name>A0ABW0QSV7_9GAMM</name>
<accession>A0ABW0QSV7</accession>
<dbReference type="GO" id="GO:0032259">
    <property type="term" value="P:methylation"/>
    <property type="evidence" value="ECO:0007669"/>
    <property type="project" value="UniProtKB-KW"/>
</dbReference>
<dbReference type="EMBL" id="JBHSNF010000002">
    <property type="protein sequence ID" value="MFC5526632.1"/>
    <property type="molecule type" value="Genomic_DNA"/>
</dbReference>
<evidence type="ECO:0000313" key="3">
    <source>
        <dbReference type="EMBL" id="MFC5526632.1"/>
    </source>
</evidence>
<dbReference type="RefSeq" id="WP_377320460.1">
    <property type="nucleotide sequence ID" value="NZ_JBHSNF010000002.1"/>
</dbReference>
<protein>
    <submittedName>
        <fullName evidence="3">Methyltransferase domain-containing protein</fullName>
    </submittedName>
</protein>
<comment type="caution">
    <text evidence="3">The sequence shown here is derived from an EMBL/GenBank/DDBJ whole genome shotgun (WGS) entry which is preliminary data.</text>
</comment>
<dbReference type="Pfam" id="PF08484">
    <property type="entry name" value="Methyltransf_14"/>
    <property type="match status" value="1"/>
</dbReference>
<dbReference type="InterPro" id="IPR029063">
    <property type="entry name" value="SAM-dependent_MTases_sf"/>
</dbReference>
<dbReference type="InterPro" id="IPR013691">
    <property type="entry name" value="MeTrfase_14"/>
</dbReference>
<evidence type="ECO:0000259" key="1">
    <source>
        <dbReference type="Pfam" id="PF08421"/>
    </source>
</evidence>
<proteinExistence type="predicted"/>
<evidence type="ECO:0000313" key="4">
    <source>
        <dbReference type="Proteomes" id="UP001596114"/>
    </source>
</evidence>
<dbReference type="Proteomes" id="UP001596114">
    <property type="component" value="Unassembled WGS sequence"/>
</dbReference>
<feature type="domain" description="C-methyltransferase" evidence="2">
    <location>
        <begin position="244"/>
        <end position="402"/>
    </location>
</feature>
<evidence type="ECO:0000259" key="2">
    <source>
        <dbReference type="Pfam" id="PF08484"/>
    </source>
</evidence>
<reference evidence="4" key="1">
    <citation type="journal article" date="2019" name="Int. J. Syst. Evol. Microbiol.">
        <title>The Global Catalogue of Microorganisms (GCM) 10K type strain sequencing project: providing services to taxonomists for standard genome sequencing and annotation.</title>
        <authorList>
            <consortium name="The Broad Institute Genomics Platform"/>
            <consortium name="The Broad Institute Genome Sequencing Center for Infectious Disease"/>
            <person name="Wu L."/>
            <person name="Ma J."/>
        </authorList>
    </citation>
    <scope>NUCLEOTIDE SEQUENCE [LARGE SCALE GENOMIC DNA]</scope>
    <source>
        <strain evidence="4">CGMCC 1.16619</strain>
    </source>
</reference>
<dbReference type="SUPFAM" id="SSF53335">
    <property type="entry name" value="S-adenosyl-L-methionine-dependent methyltransferases"/>
    <property type="match status" value="1"/>
</dbReference>
<dbReference type="Gene3D" id="3.40.50.150">
    <property type="entry name" value="Vaccinia Virus protein VP39"/>
    <property type="match status" value="1"/>
</dbReference>
<gene>
    <name evidence="3" type="ORF">ACFPPA_12895</name>
</gene>
<sequence length="407" mass="45115">MKCRYCATPLHDVFLDLGSAPPSNAFLTADALSAPEAWFPLKLFTCRNCLLVQVDEVQSHAALFAADYVYHSSFSRSWLAHAERYVEHATARLALGRDSLVMEIASNDGYLLQYITARGIPCVGIEPTHGTAHVAREKGIETLERFFGREFAAEFVRERRAADLIVANNVLAHVPDINDFVAGLALALADEGTITVEFPHLLELVAKRQFDTVYHEHFSYFSLHTVQQIFAAHGLKLWDVEQLPTHGGSLRLWAAHVNSQHAEMPAVSALLRIEAAAGMQGIAYYQGFQAQADAVKNDCLAFLLEQRRAGRTVAGYGAAAKGNTLLNYAGVRPDLLPYVVDASPHKQGHWLPGSRIPVVAESHLREQRPDFVLILPWNLREEITSQLSYIREWGGQFVVAVPQLAIL</sequence>
<dbReference type="Gene3D" id="6.20.50.110">
    <property type="entry name" value="Methyltransferase, zinc-binding domain"/>
    <property type="match status" value="1"/>
</dbReference>
<organism evidence="3 4">
    <name type="scientific">Rhodanobacter ginsengisoli</name>
    <dbReference type="NCBI Taxonomy" id="418646"/>
    <lineage>
        <taxon>Bacteria</taxon>
        <taxon>Pseudomonadati</taxon>
        <taxon>Pseudomonadota</taxon>
        <taxon>Gammaproteobacteria</taxon>
        <taxon>Lysobacterales</taxon>
        <taxon>Rhodanobacteraceae</taxon>
        <taxon>Rhodanobacter</taxon>
    </lineage>
</organism>
<dbReference type="Pfam" id="PF08421">
    <property type="entry name" value="Methyltransf_13"/>
    <property type="match status" value="1"/>
</dbReference>
<dbReference type="Gene3D" id="3.40.50.720">
    <property type="entry name" value="NAD(P)-binding Rossmann-like Domain"/>
    <property type="match status" value="1"/>
</dbReference>
<keyword evidence="3" id="KW-0808">Transferase</keyword>
<feature type="domain" description="Methyltransferase putative zinc binding" evidence="1">
    <location>
        <begin position="3"/>
        <end position="64"/>
    </location>
</feature>
<dbReference type="PANTHER" id="PTHR43861:SF5">
    <property type="entry name" value="BLL5978 PROTEIN"/>
    <property type="match status" value="1"/>
</dbReference>
<dbReference type="GO" id="GO:0008168">
    <property type="term" value="F:methyltransferase activity"/>
    <property type="evidence" value="ECO:0007669"/>
    <property type="project" value="UniProtKB-KW"/>
</dbReference>